<evidence type="ECO:0000313" key="8">
    <source>
        <dbReference type="EMBL" id="MXO83057.1"/>
    </source>
</evidence>
<dbReference type="SUPFAM" id="SSF74653">
    <property type="entry name" value="TolA/TonB C-terminal domain"/>
    <property type="match status" value="1"/>
</dbReference>
<evidence type="ECO:0000256" key="1">
    <source>
        <dbReference type="ARBA" id="ARBA00004167"/>
    </source>
</evidence>
<feature type="transmembrane region" description="Helical" evidence="6">
    <location>
        <begin position="15"/>
        <end position="35"/>
    </location>
</feature>
<evidence type="ECO:0000256" key="5">
    <source>
        <dbReference type="SAM" id="MobiDB-lite"/>
    </source>
</evidence>
<feature type="domain" description="TonB C-terminal" evidence="7">
    <location>
        <begin position="137"/>
        <end position="230"/>
    </location>
</feature>
<evidence type="ECO:0000313" key="9">
    <source>
        <dbReference type="Proteomes" id="UP000460290"/>
    </source>
</evidence>
<comment type="subcellular location">
    <subcellularLocation>
        <location evidence="1">Membrane</location>
        <topology evidence="1">Single-pass membrane protein</topology>
    </subcellularLocation>
</comment>
<evidence type="ECO:0000256" key="6">
    <source>
        <dbReference type="SAM" id="Phobius"/>
    </source>
</evidence>
<evidence type="ECO:0000256" key="4">
    <source>
        <dbReference type="ARBA" id="ARBA00023136"/>
    </source>
</evidence>
<dbReference type="Gene3D" id="3.30.1150.10">
    <property type="match status" value="1"/>
</dbReference>
<feature type="region of interest" description="Disordered" evidence="5">
    <location>
        <begin position="50"/>
        <end position="93"/>
    </location>
</feature>
<dbReference type="OrthoDB" id="7585155at2"/>
<comment type="caution">
    <text evidence="8">The sequence shown here is derived from an EMBL/GenBank/DDBJ whole genome shotgun (WGS) entry which is preliminary data.</text>
</comment>
<dbReference type="RefSeq" id="WP_160613442.1">
    <property type="nucleotide sequence ID" value="NZ_JAUFQM010000001.1"/>
</dbReference>
<dbReference type="NCBIfam" id="TIGR01352">
    <property type="entry name" value="tonB_Cterm"/>
    <property type="match status" value="1"/>
</dbReference>
<keyword evidence="9" id="KW-1185">Reference proteome</keyword>
<dbReference type="GO" id="GO:0055085">
    <property type="term" value="P:transmembrane transport"/>
    <property type="evidence" value="ECO:0007669"/>
    <property type="project" value="InterPro"/>
</dbReference>
<dbReference type="EMBL" id="WTYZ01000001">
    <property type="protein sequence ID" value="MXO83057.1"/>
    <property type="molecule type" value="Genomic_DNA"/>
</dbReference>
<dbReference type="GO" id="GO:0016020">
    <property type="term" value="C:membrane"/>
    <property type="evidence" value="ECO:0007669"/>
    <property type="project" value="UniProtKB-SubCell"/>
</dbReference>
<dbReference type="PROSITE" id="PS52015">
    <property type="entry name" value="TONB_CTD"/>
    <property type="match status" value="1"/>
</dbReference>
<evidence type="ECO:0000259" key="7">
    <source>
        <dbReference type="PROSITE" id="PS52015"/>
    </source>
</evidence>
<proteinExistence type="predicted"/>
<organism evidence="8 9">
    <name type="scientific">Pontixanthobacter aestiaquae</name>
    <dbReference type="NCBI Taxonomy" id="1509367"/>
    <lineage>
        <taxon>Bacteria</taxon>
        <taxon>Pseudomonadati</taxon>
        <taxon>Pseudomonadota</taxon>
        <taxon>Alphaproteobacteria</taxon>
        <taxon>Sphingomonadales</taxon>
        <taxon>Erythrobacteraceae</taxon>
        <taxon>Pontixanthobacter</taxon>
    </lineage>
</organism>
<name>A0A844Z7J9_9SPHN</name>
<gene>
    <name evidence="8" type="ORF">GRI35_06720</name>
</gene>
<evidence type="ECO:0000256" key="3">
    <source>
        <dbReference type="ARBA" id="ARBA00022989"/>
    </source>
</evidence>
<sequence length="230" mass="24860">MAYVDQGGQANRKTAIAGVAVIHGVIGTVLVLGLANTVFVPKEDVPFEGTNIEVELPKPPPPEPKPDKKDRTPPRDDRIFIPQPINDIPTDSPVIDATDDPSASDTILDDLLPPAGSGSNAGTGLTPLPPIFDPVAAKPSNNSGLWVTNDDYRDSWINRGFEGKARFRVTIGTDGRVKDCQITTSTGHRALDRATCQLVKRRARFEPALNSNGEKVTDTYSKSILWQLPE</sequence>
<accession>A0A844Z7J9</accession>
<keyword evidence="3 6" id="KW-1133">Transmembrane helix</keyword>
<reference evidence="8 9" key="1">
    <citation type="submission" date="2019-12" db="EMBL/GenBank/DDBJ databases">
        <title>Genomic-based taxomic classification of the family Erythrobacteraceae.</title>
        <authorList>
            <person name="Xu L."/>
        </authorList>
    </citation>
    <scope>NUCLEOTIDE SEQUENCE [LARGE SCALE GENOMIC DNA]</scope>
    <source>
        <strain evidence="8 9">KCTC 42006</strain>
    </source>
</reference>
<feature type="compositionally biased region" description="Basic and acidic residues" evidence="5">
    <location>
        <begin position="64"/>
        <end position="79"/>
    </location>
</feature>
<dbReference type="InterPro" id="IPR037682">
    <property type="entry name" value="TonB_C"/>
</dbReference>
<dbReference type="Proteomes" id="UP000460290">
    <property type="component" value="Unassembled WGS sequence"/>
</dbReference>
<evidence type="ECO:0000256" key="2">
    <source>
        <dbReference type="ARBA" id="ARBA00022692"/>
    </source>
</evidence>
<keyword evidence="2 6" id="KW-0812">Transmembrane</keyword>
<dbReference type="AlphaFoldDB" id="A0A844Z7J9"/>
<dbReference type="Pfam" id="PF03544">
    <property type="entry name" value="TonB_C"/>
    <property type="match status" value="1"/>
</dbReference>
<protein>
    <submittedName>
        <fullName evidence="8">TonB family protein</fullName>
    </submittedName>
</protein>
<keyword evidence="4 6" id="KW-0472">Membrane</keyword>
<dbReference type="InterPro" id="IPR006260">
    <property type="entry name" value="TonB/TolA_C"/>
</dbReference>